<evidence type="ECO:0000313" key="1">
    <source>
        <dbReference type="EMBL" id="OHU76161.1"/>
    </source>
</evidence>
<proteinExistence type="predicted"/>
<reference evidence="1 2" key="1">
    <citation type="submission" date="2016-10" db="EMBL/GenBank/DDBJ databases">
        <title>Evaluation of Human, Veterinary and Environmental Mycobacterium chelonae Isolates by Core Genome Phylogenomic Analysis, Targeted Gene Comparison, and Anti-microbial Susceptibility Patterns: A Tale of Mistaken Identities.</title>
        <authorList>
            <person name="Fogelson S.B."/>
            <person name="Camus A.C."/>
            <person name="Lorenz W."/>
            <person name="Vasireddy R."/>
            <person name="Vasireddy S."/>
            <person name="Smith T."/>
            <person name="Brown-Elliott B.A."/>
            <person name="Wallace R.J.Jr."/>
            <person name="Hasan N.A."/>
            <person name="Reischl U."/>
            <person name="Sanchez S."/>
        </authorList>
    </citation>
    <scope>NUCLEOTIDE SEQUENCE [LARGE SCALE GENOMIC DNA]</scope>
    <source>
        <strain evidence="1 2">15518</strain>
    </source>
</reference>
<accession>A0A1S1LXS9</accession>
<gene>
    <name evidence="1" type="ORF">BKG84_24995</name>
</gene>
<comment type="caution">
    <text evidence="1">The sequence shown here is derived from an EMBL/GenBank/DDBJ whole genome shotgun (WGS) entry which is preliminary data.</text>
</comment>
<evidence type="ECO:0000313" key="2">
    <source>
        <dbReference type="Proteomes" id="UP000179441"/>
    </source>
</evidence>
<dbReference type="AlphaFoldDB" id="A0A1S1LXS9"/>
<dbReference type="EMBL" id="MLIS01000004">
    <property type="protein sequence ID" value="OHU76161.1"/>
    <property type="molecule type" value="Genomic_DNA"/>
</dbReference>
<keyword evidence="2" id="KW-1185">Reference proteome</keyword>
<organism evidence="1 2">
    <name type="scientific">Mycobacteroides chelonae</name>
    <name type="common">Mycobacterium chelonae</name>
    <dbReference type="NCBI Taxonomy" id="1774"/>
    <lineage>
        <taxon>Bacteria</taxon>
        <taxon>Bacillati</taxon>
        <taxon>Actinomycetota</taxon>
        <taxon>Actinomycetes</taxon>
        <taxon>Mycobacteriales</taxon>
        <taxon>Mycobacteriaceae</taxon>
        <taxon>Mycobacteroides</taxon>
    </lineage>
</organism>
<sequence>MPLPPKFVAAFIAEAESHNPEQDEYPLDIGLQDDKTIWLSNDCPGFSPVLRVIRDRHGRHTVLVGHNGGKKIPEVQASADVDLTDPVAAAHTAIECWHHTL</sequence>
<protein>
    <submittedName>
        <fullName evidence="1">Uncharacterized protein</fullName>
    </submittedName>
</protein>
<name>A0A1S1LXS9_MYCCH</name>
<dbReference type="Proteomes" id="UP000179441">
    <property type="component" value="Unassembled WGS sequence"/>
</dbReference>